<feature type="transmembrane region" description="Helical" evidence="1">
    <location>
        <begin position="12"/>
        <end position="30"/>
    </location>
</feature>
<proteinExistence type="predicted"/>
<keyword evidence="1" id="KW-0472">Membrane</keyword>
<name>A0A1J7ITV9_9PEZI</name>
<keyword evidence="3" id="KW-1185">Reference proteome</keyword>
<evidence type="ECO:0000313" key="3">
    <source>
        <dbReference type="Proteomes" id="UP000182658"/>
    </source>
</evidence>
<evidence type="ECO:0000313" key="2">
    <source>
        <dbReference type="EMBL" id="OIW24545.1"/>
    </source>
</evidence>
<gene>
    <name evidence="2" type="ORF">CONLIGDRAFT_718464</name>
</gene>
<protein>
    <submittedName>
        <fullName evidence="2">Uncharacterized protein</fullName>
    </submittedName>
</protein>
<dbReference type="AlphaFoldDB" id="A0A1J7ITV9"/>
<accession>A0A1J7ITV9</accession>
<feature type="transmembrane region" description="Helical" evidence="1">
    <location>
        <begin position="50"/>
        <end position="69"/>
    </location>
</feature>
<keyword evidence="1" id="KW-0812">Transmembrane</keyword>
<dbReference type="OrthoDB" id="4840990at2759"/>
<evidence type="ECO:0000256" key="1">
    <source>
        <dbReference type="SAM" id="Phobius"/>
    </source>
</evidence>
<sequence>MFTYELSLLQRLLIIWLFILCGLVLAVQAAKQYADRPAAKWRLTAETKPYWYTFYVLEAFLLVQISHRVLMLNFSGALGGYEETLLDGLWMGLLALECLMVAGVAVRAALRAGQPGKKVKAQ</sequence>
<dbReference type="Proteomes" id="UP000182658">
    <property type="component" value="Unassembled WGS sequence"/>
</dbReference>
<keyword evidence="1" id="KW-1133">Transmembrane helix</keyword>
<organism evidence="2 3">
    <name type="scientific">Coniochaeta ligniaria NRRL 30616</name>
    <dbReference type="NCBI Taxonomy" id="1408157"/>
    <lineage>
        <taxon>Eukaryota</taxon>
        <taxon>Fungi</taxon>
        <taxon>Dikarya</taxon>
        <taxon>Ascomycota</taxon>
        <taxon>Pezizomycotina</taxon>
        <taxon>Sordariomycetes</taxon>
        <taxon>Sordariomycetidae</taxon>
        <taxon>Coniochaetales</taxon>
        <taxon>Coniochaetaceae</taxon>
        <taxon>Coniochaeta</taxon>
    </lineage>
</organism>
<dbReference type="InParanoid" id="A0A1J7ITV9"/>
<feature type="transmembrane region" description="Helical" evidence="1">
    <location>
        <begin position="89"/>
        <end position="110"/>
    </location>
</feature>
<reference evidence="2 3" key="1">
    <citation type="submission" date="2016-10" db="EMBL/GenBank/DDBJ databases">
        <title>Draft genome sequence of Coniochaeta ligniaria NRRL30616, a lignocellulolytic fungus for bioabatement of inhibitors in plant biomass hydrolysates.</title>
        <authorList>
            <consortium name="DOE Joint Genome Institute"/>
            <person name="Jimenez D.J."/>
            <person name="Hector R.E."/>
            <person name="Riley R."/>
            <person name="Sun H."/>
            <person name="Grigoriev I.V."/>
            <person name="Van Elsas J.D."/>
            <person name="Nichols N.N."/>
        </authorList>
    </citation>
    <scope>NUCLEOTIDE SEQUENCE [LARGE SCALE GENOMIC DNA]</scope>
    <source>
        <strain evidence="2 3">NRRL 30616</strain>
    </source>
</reference>
<dbReference type="EMBL" id="KV875103">
    <property type="protein sequence ID" value="OIW24545.1"/>
    <property type="molecule type" value="Genomic_DNA"/>
</dbReference>